<dbReference type="SUPFAM" id="SSF50998">
    <property type="entry name" value="Quinoprotein alcohol dehydrogenase-like"/>
    <property type="match status" value="1"/>
</dbReference>
<dbReference type="PROSITE" id="PS50294">
    <property type="entry name" value="WD_REPEATS_REGION"/>
    <property type="match status" value="1"/>
</dbReference>
<dbReference type="InterPro" id="IPR046851">
    <property type="entry name" value="NBCH_WD40"/>
</dbReference>
<dbReference type="GO" id="GO:0005656">
    <property type="term" value="C:nuclear pre-replicative complex"/>
    <property type="evidence" value="ECO:0007669"/>
    <property type="project" value="TreeGrafter"/>
</dbReference>
<keyword evidence="1" id="KW-0853">WD repeat</keyword>
<evidence type="ECO:0000256" key="1">
    <source>
        <dbReference type="PROSITE-ProRule" id="PRU00221"/>
    </source>
</evidence>
<dbReference type="GO" id="GO:0006261">
    <property type="term" value="P:DNA-templated DNA replication"/>
    <property type="evidence" value="ECO:0007669"/>
    <property type="project" value="TreeGrafter"/>
</dbReference>
<dbReference type="Proteomes" id="UP000030645">
    <property type="component" value="Unassembled WGS sequence"/>
</dbReference>
<dbReference type="GO" id="GO:0006364">
    <property type="term" value="P:rRNA processing"/>
    <property type="evidence" value="ECO:0007669"/>
    <property type="project" value="TreeGrafter"/>
</dbReference>
<evidence type="ECO:0000313" key="4">
    <source>
        <dbReference type="Proteomes" id="UP000030645"/>
    </source>
</evidence>
<accession>W9R444</accession>
<protein>
    <submittedName>
        <fullName evidence="3">WD repeat-containing protein 18</fullName>
    </submittedName>
</protein>
<sequence>MSSSPHEVILTSSPEGPIIAYDASSGASVTCFTGSRSPRRGLALVGKIFIAASHISPVTASGSIHIYNWWSSTAFHKLPVPEPVAPLIGTPDGSYLFAGGLSGSVYALSVPSGDVLRSVHAHKKSVSCLRISEDGSLLISGSDDGTIVVIPIFQLVGSSINQDMDQLIMHKLAAHSGAVTDIISGKELCNSQIISCSLDCTCKFWSLLRGTHLRTVVFPSTILGLVLNPSESEFYAAGSDGSVYKGSIKVGSRRIPSSKGQDHELVIAQNHNGAIVSLAMVNSGRNLVSASEDGGVYIQKIDDGQVVLALGNEFGSSISDLVVATGIGCGKDIVGSRLGSGEFDGVRIGLSGRQVMMSSSPVKERVEMEDVLALAEKDRSRAIDLLESAIAMYERLLELILKEAKGTSSGEVAKERENSI</sequence>
<organism evidence="3 4">
    <name type="scientific">Morus notabilis</name>
    <dbReference type="NCBI Taxonomy" id="981085"/>
    <lineage>
        <taxon>Eukaryota</taxon>
        <taxon>Viridiplantae</taxon>
        <taxon>Streptophyta</taxon>
        <taxon>Embryophyta</taxon>
        <taxon>Tracheophyta</taxon>
        <taxon>Spermatophyta</taxon>
        <taxon>Magnoliopsida</taxon>
        <taxon>eudicotyledons</taxon>
        <taxon>Gunneridae</taxon>
        <taxon>Pentapetalae</taxon>
        <taxon>rosids</taxon>
        <taxon>fabids</taxon>
        <taxon>Rosales</taxon>
        <taxon>Moraceae</taxon>
        <taxon>Moreae</taxon>
        <taxon>Morus</taxon>
    </lineage>
</organism>
<feature type="repeat" description="WD" evidence="1">
    <location>
        <begin position="268"/>
        <end position="309"/>
    </location>
</feature>
<evidence type="ECO:0000313" key="3">
    <source>
        <dbReference type="EMBL" id="EXB54076.1"/>
    </source>
</evidence>
<reference evidence="4" key="1">
    <citation type="submission" date="2013-01" db="EMBL/GenBank/DDBJ databases">
        <title>Draft Genome Sequence of a Mulberry Tree, Morus notabilis C.K. Schneid.</title>
        <authorList>
            <person name="He N."/>
            <person name="Zhao S."/>
        </authorList>
    </citation>
    <scope>NUCLEOTIDE SEQUENCE</scope>
</reference>
<keyword evidence="4" id="KW-1185">Reference proteome</keyword>
<dbReference type="PANTHER" id="PTHR18763">
    <property type="entry name" value="WD-REPEAT PROTEIN 18"/>
    <property type="match status" value="1"/>
</dbReference>
<dbReference type="OrthoDB" id="756370at2759"/>
<dbReference type="eggNOG" id="KOG0646">
    <property type="taxonomic scope" value="Eukaryota"/>
</dbReference>
<dbReference type="GO" id="GO:0120330">
    <property type="term" value="C:rixosome complex"/>
    <property type="evidence" value="ECO:0007669"/>
    <property type="project" value="TreeGrafter"/>
</dbReference>
<dbReference type="PANTHER" id="PTHR18763:SF3">
    <property type="entry name" value="OS09G0477800 PROTEIN"/>
    <property type="match status" value="1"/>
</dbReference>
<feature type="domain" description="Neurobeachin beta-propeller" evidence="2">
    <location>
        <begin position="92"/>
        <end position="324"/>
    </location>
</feature>
<dbReference type="AlphaFoldDB" id="W9R444"/>
<dbReference type="STRING" id="981085.W9R444"/>
<dbReference type="PROSITE" id="PS50082">
    <property type="entry name" value="WD_REPEATS_2"/>
    <property type="match status" value="2"/>
</dbReference>
<dbReference type="InterPro" id="IPR015943">
    <property type="entry name" value="WD40/YVTN_repeat-like_dom_sf"/>
</dbReference>
<evidence type="ECO:0000259" key="2">
    <source>
        <dbReference type="Pfam" id="PF20426"/>
    </source>
</evidence>
<name>W9R444_9ROSA</name>
<feature type="repeat" description="WD" evidence="1">
    <location>
        <begin position="119"/>
        <end position="149"/>
    </location>
</feature>
<dbReference type="SMART" id="SM00320">
    <property type="entry name" value="WD40"/>
    <property type="match status" value="4"/>
</dbReference>
<dbReference type="InterPro" id="IPR011047">
    <property type="entry name" value="Quinoprotein_ADH-like_sf"/>
</dbReference>
<dbReference type="Pfam" id="PF20426">
    <property type="entry name" value="NBCH_WD40"/>
    <property type="match status" value="1"/>
</dbReference>
<dbReference type="Gene3D" id="2.130.10.10">
    <property type="entry name" value="YVTN repeat-like/Quinoprotein amine dehydrogenase"/>
    <property type="match status" value="2"/>
</dbReference>
<dbReference type="InterPro" id="IPR001680">
    <property type="entry name" value="WD40_rpt"/>
</dbReference>
<dbReference type="InterPro" id="IPR045227">
    <property type="entry name" value="WDR18/Ipi3/RID3"/>
</dbReference>
<dbReference type="EMBL" id="KE344155">
    <property type="protein sequence ID" value="EXB54076.1"/>
    <property type="molecule type" value="Genomic_DNA"/>
</dbReference>
<dbReference type="KEGG" id="mnt:21400507"/>
<gene>
    <name evidence="3" type="ORF">L484_017513</name>
</gene>
<proteinExistence type="predicted"/>